<keyword evidence="2" id="KW-0472">Membrane</keyword>
<proteinExistence type="predicted"/>
<gene>
    <name evidence="3" type="ORF">GCM10009118_02380</name>
</gene>
<evidence type="ECO:0000313" key="4">
    <source>
        <dbReference type="Proteomes" id="UP001501126"/>
    </source>
</evidence>
<evidence type="ECO:0000256" key="1">
    <source>
        <dbReference type="SAM" id="MobiDB-lite"/>
    </source>
</evidence>
<dbReference type="InterPro" id="IPR026341">
    <property type="entry name" value="T9SS_type_B"/>
</dbReference>
<comment type="caution">
    <text evidence="3">The sequence shown here is derived from an EMBL/GenBank/DDBJ whole genome shotgun (WGS) entry which is preliminary data.</text>
</comment>
<feature type="compositionally biased region" description="Polar residues" evidence="1">
    <location>
        <begin position="115"/>
        <end position="125"/>
    </location>
</feature>
<organism evidence="3 4">
    <name type="scientific">Wandonia haliotis</name>
    <dbReference type="NCBI Taxonomy" id="574963"/>
    <lineage>
        <taxon>Bacteria</taxon>
        <taxon>Pseudomonadati</taxon>
        <taxon>Bacteroidota</taxon>
        <taxon>Flavobacteriia</taxon>
        <taxon>Flavobacteriales</taxon>
        <taxon>Crocinitomicaceae</taxon>
        <taxon>Wandonia</taxon>
    </lineage>
</organism>
<feature type="region of interest" description="Disordered" evidence="1">
    <location>
        <begin position="165"/>
        <end position="199"/>
    </location>
</feature>
<protein>
    <recommendedName>
        <fullName evidence="5">T9SS type B sorting domain-containing protein</fullName>
    </recommendedName>
</protein>
<dbReference type="NCBIfam" id="TIGR04131">
    <property type="entry name" value="Bac_Flav_CTERM"/>
    <property type="match status" value="1"/>
</dbReference>
<keyword evidence="2" id="KW-1133">Transmembrane helix</keyword>
<keyword evidence="2" id="KW-0812">Transmembrane</keyword>
<feature type="region of interest" description="Disordered" evidence="1">
    <location>
        <begin position="115"/>
        <end position="152"/>
    </location>
</feature>
<evidence type="ECO:0000256" key="2">
    <source>
        <dbReference type="SAM" id="Phobius"/>
    </source>
</evidence>
<feature type="compositionally biased region" description="Polar residues" evidence="1">
    <location>
        <begin position="185"/>
        <end position="195"/>
    </location>
</feature>
<sequence length="313" mass="34265">MKKTENIEKLFREELGSYEAPVNADLWSSISQQVGANAAASGSAGLGIASKLIIAATAIGTIGLISYFVAEGSSTKKTKELHTKNFIEESSDEVKINPESTATDDELVRDETTLVVTENSSSDSEIAQRDNMQKEGEEIKTDISESPVEETEMVDLDQLVEELKETSTANSKGNPVTEDKKVNNGRDSASKSSAENEIPVIDEATNDEILVHHKEESATIFSEKLPNIITPNGDGDNDFLVIKAKEILSYFKIEIYDLRGRVVFRSEDPDFRWNGTLPDGEPAPAGRYVYQIEVGTAVNNSGKPFVQSLEIVR</sequence>
<feature type="transmembrane region" description="Helical" evidence="2">
    <location>
        <begin position="52"/>
        <end position="70"/>
    </location>
</feature>
<evidence type="ECO:0000313" key="3">
    <source>
        <dbReference type="EMBL" id="GAA0873830.1"/>
    </source>
</evidence>
<feature type="compositionally biased region" description="Basic and acidic residues" evidence="1">
    <location>
        <begin position="126"/>
        <end position="143"/>
    </location>
</feature>
<reference evidence="4" key="1">
    <citation type="journal article" date="2019" name="Int. J. Syst. Evol. Microbiol.">
        <title>The Global Catalogue of Microorganisms (GCM) 10K type strain sequencing project: providing services to taxonomists for standard genome sequencing and annotation.</title>
        <authorList>
            <consortium name="The Broad Institute Genomics Platform"/>
            <consortium name="The Broad Institute Genome Sequencing Center for Infectious Disease"/>
            <person name="Wu L."/>
            <person name="Ma J."/>
        </authorList>
    </citation>
    <scope>NUCLEOTIDE SEQUENCE [LARGE SCALE GENOMIC DNA]</scope>
    <source>
        <strain evidence="4">JCM 16083</strain>
    </source>
</reference>
<dbReference type="Proteomes" id="UP001501126">
    <property type="component" value="Unassembled WGS sequence"/>
</dbReference>
<keyword evidence="4" id="KW-1185">Reference proteome</keyword>
<name>A0ABP3XWM4_9FLAO</name>
<dbReference type="EMBL" id="BAAAFH010000003">
    <property type="protein sequence ID" value="GAA0873830.1"/>
    <property type="molecule type" value="Genomic_DNA"/>
</dbReference>
<evidence type="ECO:0008006" key="5">
    <source>
        <dbReference type="Google" id="ProtNLM"/>
    </source>
</evidence>
<dbReference type="Gene3D" id="2.60.40.4070">
    <property type="match status" value="1"/>
</dbReference>
<accession>A0ABP3XWM4</accession>
<dbReference type="Pfam" id="PF13585">
    <property type="entry name" value="CHU_C"/>
    <property type="match status" value="1"/>
</dbReference>
<dbReference type="RefSeq" id="WP_343784257.1">
    <property type="nucleotide sequence ID" value="NZ_BAAAFH010000003.1"/>
</dbReference>